<keyword evidence="2" id="KW-0805">Transcription regulation</keyword>
<evidence type="ECO:0000256" key="1">
    <source>
        <dbReference type="ARBA" id="ARBA00010641"/>
    </source>
</evidence>
<dbReference type="GO" id="GO:0006352">
    <property type="term" value="P:DNA-templated transcription initiation"/>
    <property type="evidence" value="ECO:0007669"/>
    <property type="project" value="InterPro"/>
</dbReference>
<dbReference type="InterPro" id="IPR013324">
    <property type="entry name" value="RNA_pol_sigma_r3/r4-like"/>
</dbReference>
<dbReference type="GO" id="GO:0016987">
    <property type="term" value="F:sigma factor activity"/>
    <property type="evidence" value="ECO:0007669"/>
    <property type="project" value="UniProtKB-KW"/>
</dbReference>
<proteinExistence type="inferred from homology"/>
<keyword evidence="10" id="KW-1185">Reference proteome</keyword>
<reference evidence="9" key="1">
    <citation type="submission" date="2021-06" db="EMBL/GenBank/DDBJ databases">
        <title>Novel species in genus Arthrobacter.</title>
        <authorList>
            <person name="Zhang G."/>
        </authorList>
    </citation>
    <scope>NUCLEOTIDE SEQUENCE</scope>
    <source>
        <strain evidence="9">Zg-ZUI122</strain>
    </source>
</reference>
<dbReference type="NCBIfam" id="TIGR02937">
    <property type="entry name" value="sigma70-ECF"/>
    <property type="match status" value="1"/>
</dbReference>
<comment type="similarity">
    <text evidence="1">Belongs to the sigma-70 factor family. ECF subfamily.</text>
</comment>
<evidence type="ECO:0000256" key="3">
    <source>
        <dbReference type="ARBA" id="ARBA00023082"/>
    </source>
</evidence>
<feature type="domain" description="RNA polymerase sigma-70 region 2" evidence="7">
    <location>
        <begin position="28"/>
        <end position="94"/>
    </location>
</feature>
<dbReference type="Pfam" id="PF08281">
    <property type="entry name" value="Sigma70_r4_2"/>
    <property type="match status" value="1"/>
</dbReference>
<dbReference type="KEGG" id="asun:KG104_17590"/>
<dbReference type="Proteomes" id="UP000680588">
    <property type="component" value="Chromosome"/>
</dbReference>
<dbReference type="InterPro" id="IPR007627">
    <property type="entry name" value="RNA_pol_sigma70_r2"/>
</dbReference>
<organism evidence="9 10">
    <name type="scientific">Arthrobacter sunyaminii</name>
    <dbReference type="NCBI Taxonomy" id="2816859"/>
    <lineage>
        <taxon>Bacteria</taxon>
        <taxon>Bacillati</taxon>
        <taxon>Actinomycetota</taxon>
        <taxon>Actinomycetes</taxon>
        <taxon>Micrococcales</taxon>
        <taxon>Micrococcaceae</taxon>
        <taxon>Arthrobacter</taxon>
    </lineage>
</organism>
<dbReference type="InterPro" id="IPR036388">
    <property type="entry name" value="WH-like_DNA-bd_sf"/>
</dbReference>
<sequence>MGAETGAGSQKLFRKRLPGVEVKPFEAIVREHGPAVLRVCRAVLGPQDAEDAWSETFLAALRAYPGLPPGANIQAWLVTIAKHKAIDVHRAAGRRPVPVGELPETAFRPGPVARAPGNGSAPEGSECFDPLWEALKTLPQRQREALAYHHLAGLPYAEVAVLLGGTEAACRRSAADGMKKLRSLNLEESR</sequence>
<name>A0A975PEK1_9MICC</name>
<keyword evidence="4" id="KW-0238">DNA-binding</keyword>
<keyword evidence="3" id="KW-0731">Sigma factor</keyword>
<dbReference type="InterPro" id="IPR013325">
    <property type="entry name" value="RNA_pol_sigma_r2"/>
</dbReference>
<evidence type="ECO:0000256" key="2">
    <source>
        <dbReference type="ARBA" id="ARBA00023015"/>
    </source>
</evidence>
<evidence type="ECO:0000313" key="9">
    <source>
        <dbReference type="EMBL" id="QWQ36215.1"/>
    </source>
</evidence>
<dbReference type="PANTHER" id="PTHR43133">
    <property type="entry name" value="RNA POLYMERASE ECF-TYPE SIGMA FACTO"/>
    <property type="match status" value="1"/>
</dbReference>
<dbReference type="SUPFAM" id="SSF88946">
    <property type="entry name" value="Sigma2 domain of RNA polymerase sigma factors"/>
    <property type="match status" value="1"/>
</dbReference>
<dbReference type="Gene3D" id="1.10.10.10">
    <property type="entry name" value="Winged helix-like DNA-binding domain superfamily/Winged helix DNA-binding domain"/>
    <property type="match status" value="1"/>
</dbReference>
<evidence type="ECO:0000259" key="7">
    <source>
        <dbReference type="Pfam" id="PF04542"/>
    </source>
</evidence>
<evidence type="ECO:0000256" key="4">
    <source>
        <dbReference type="ARBA" id="ARBA00023125"/>
    </source>
</evidence>
<dbReference type="CDD" id="cd06171">
    <property type="entry name" value="Sigma70_r4"/>
    <property type="match status" value="1"/>
</dbReference>
<evidence type="ECO:0000259" key="8">
    <source>
        <dbReference type="Pfam" id="PF08281"/>
    </source>
</evidence>
<evidence type="ECO:0000256" key="5">
    <source>
        <dbReference type="ARBA" id="ARBA00023163"/>
    </source>
</evidence>
<protein>
    <submittedName>
        <fullName evidence="9">RNA polymerase sigma factor</fullName>
    </submittedName>
</protein>
<feature type="domain" description="RNA polymerase sigma factor 70 region 4 type 2" evidence="8">
    <location>
        <begin position="130"/>
        <end position="181"/>
    </location>
</feature>
<dbReference type="InterPro" id="IPR014284">
    <property type="entry name" value="RNA_pol_sigma-70_dom"/>
</dbReference>
<feature type="region of interest" description="Disordered" evidence="6">
    <location>
        <begin position="99"/>
        <end position="120"/>
    </location>
</feature>
<keyword evidence="5" id="KW-0804">Transcription</keyword>
<evidence type="ECO:0000256" key="6">
    <source>
        <dbReference type="SAM" id="MobiDB-lite"/>
    </source>
</evidence>
<dbReference type="AlphaFoldDB" id="A0A975PEK1"/>
<dbReference type="EMBL" id="CP076456">
    <property type="protein sequence ID" value="QWQ36215.1"/>
    <property type="molecule type" value="Genomic_DNA"/>
</dbReference>
<gene>
    <name evidence="9" type="ORF">KG104_17590</name>
</gene>
<dbReference type="GO" id="GO:0003677">
    <property type="term" value="F:DNA binding"/>
    <property type="evidence" value="ECO:0007669"/>
    <property type="project" value="UniProtKB-KW"/>
</dbReference>
<dbReference type="InterPro" id="IPR039425">
    <property type="entry name" value="RNA_pol_sigma-70-like"/>
</dbReference>
<dbReference type="Pfam" id="PF04542">
    <property type="entry name" value="Sigma70_r2"/>
    <property type="match status" value="1"/>
</dbReference>
<accession>A0A975PEK1</accession>
<dbReference type="InterPro" id="IPR013249">
    <property type="entry name" value="RNA_pol_sigma70_r4_t2"/>
</dbReference>
<dbReference type="PANTHER" id="PTHR43133:SF58">
    <property type="entry name" value="ECF RNA POLYMERASE SIGMA FACTOR SIGD"/>
    <property type="match status" value="1"/>
</dbReference>
<evidence type="ECO:0000313" key="10">
    <source>
        <dbReference type="Proteomes" id="UP000680588"/>
    </source>
</evidence>
<dbReference type="Gene3D" id="1.10.1740.10">
    <property type="match status" value="1"/>
</dbReference>
<dbReference type="SUPFAM" id="SSF88659">
    <property type="entry name" value="Sigma3 and sigma4 domains of RNA polymerase sigma factors"/>
    <property type="match status" value="1"/>
</dbReference>